<dbReference type="OrthoDB" id="9796595at2"/>
<dbReference type="InterPro" id="IPR039445">
    <property type="entry name" value="DauR-like_HTH"/>
</dbReference>
<proteinExistence type="predicted"/>
<evidence type="ECO:0000256" key="1">
    <source>
        <dbReference type="SAM" id="MobiDB-lite"/>
    </source>
</evidence>
<dbReference type="AlphaFoldDB" id="A0A318MLT7"/>
<accession>A0A318MLT7</accession>
<dbReference type="PANTHER" id="PTHR35568:SF1">
    <property type="entry name" value="TRANSCRIPTIONAL REGULATOR DAUR"/>
    <property type="match status" value="1"/>
</dbReference>
<name>A0A318MLT7_9BIFI</name>
<evidence type="ECO:0000259" key="3">
    <source>
        <dbReference type="Pfam" id="PF13309"/>
    </source>
</evidence>
<dbReference type="PANTHER" id="PTHR35568">
    <property type="entry name" value="TRANSCRIPTIONAL REGULATOR DAUR"/>
    <property type="match status" value="1"/>
</dbReference>
<feature type="domain" description="Transcriptional regulator DauR-like HTH" evidence="3">
    <location>
        <begin position="191"/>
        <end position="249"/>
    </location>
</feature>
<dbReference type="EMBL" id="QGLK01000001">
    <property type="protein sequence ID" value="PXY89466.1"/>
    <property type="molecule type" value="Genomic_DNA"/>
</dbReference>
<dbReference type="Pfam" id="PF08348">
    <property type="entry name" value="PAS_6"/>
    <property type="match status" value="1"/>
</dbReference>
<dbReference type="Proteomes" id="UP000248128">
    <property type="component" value="Unassembled WGS sequence"/>
</dbReference>
<evidence type="ECO:0000259" key="2">
    <source>
        <dbReference type="Pfam" id="PF08348"/>
    </source>
</evidence>
<dbReference type="Pfam" id="PF13309">
    <property type="entry name" value="HTH_22"/>
    <property type="match status" value="1"/>
</dbReference>
<feature type="compositionally biased region" description="Polar residues" evidence="1">
    <location>
        <begin position="163"/>
        <end position="172"/>
    </location>
</feature>
<evidence type="ECO:0008006" key="6">
    <source>
        <dbReference type="Google" id="ProtNLM"/>
    </source>
</evidence>
<evidence type="ECO:0000313" key="4">
    <source>
        <dbReference type="EMBL" id="PXY89466.1"/>
    </source>
</evidence>
<comment type="caution">
    <text evidence="4">The sequence shown here is derived from an EMBL/GenBank/DDBJ whole genome shotgun (WGS) entry which is preliminary data.</text>
</comment>
<organism evidence="4 5">
    <name type="scientific">Bifidobacterium asteroides</name>
    <dbReference type="NCBI Taxonomy" id="1684"/>
    <lineage>
        <taxon>Bacteria</taxon>
        <taxon>Bacillati</taxon>
        <taxon>Actinomycetota</taxon>
        <taxon>Actinomycetes</taxon>
        <taxon>Bifidobacteriales</taxon>
        <taxon>Bifidobacteriaceae</taxon>
        <taxon>Bifidobacterium</taxon>
    </lineage>
</organism>
<gene>
    <name evidence="4" type="ORF">DKK74_00935</name>
</gene>
<dbReference type="RefSeq" id="WP_110412368.1">
    <property type="nucleotide sequence ID" value="NZ_QGLK01000001.1"/>
</dbReference>
<evidence type="ECO:0000313" key="5">
    <source>
        <dbReference type="Proteomes" id="UP000248128"/>
    </source>
</evidence>
<dbReference type="InterPro" id="IPR039446">
    <property type="entry name" value="DauR-like"/>
</dbReference>
<feature type="region of interest" description="Disordered" evidence="1">
    <location>
        <begin position="163"/>
        <end position="182"/>
    </location>
</feature>
<sequence length="255" mass="27822">MGSRIGGDDRGERLGTGDQWGKDERFVESFKPLVEFLGSVCGPMTEVALHNTVAPGNPIIAIANGDVSGRRVGVAATDSMPEILHQGLKERRDYVVGYATHSTKNDRDLISSAYFIRREGRIIGMLCINTDQSALEDFRAATQALQGYFPLTQPAASLGQAYSYSQGNSSDGDGQPDRENLSASVESMGKQVIWAMVAKTGRQPDRFNASERFGIIRELDKSGYFQLKGAISAIAGQLGLADSSIYRYLHRIHRT</sequence>
<feature type="domain" description="YheO-like" evidence="2">
    <location>
        <begin position="28"/>
        <end position="139"/>
    </location>
</feature>
<dbReference type="InterPro" id="IPR013559">
    <property type="entry name" value="YheO"/>
</dbReference>
<reference evidence="4 5" key="1">
    <citation type="submission" date="2018-05" db="EMBL/GenBank/DDBJ databases">
        <title>Reference genomes for bee gut microbiota database.</title>
        <authorList>
            <person name="Ellegaard K.M."/>
        </authorList>
    </citation>
    <scope>NUCLEOTIDE SEQUENCE [LARGE SCALE GENOMIC DNA]</scope>
    <source>
        <strain evidence="4 5">ESL0199</strain>
    </source>
</reference>
<protein>
    <recommendedName>
        <fullName evidence="6">Transcriptional regulator</fullName>
    </recommendedName>
</protein>